<feature type="transmembrane region" description="Helical" evidence="1">
    <location>
        <begin position="6"/>
        <end position="22"/>
    </location>
</feature>
<dbReference type="InterPro" id="IPR024402">
    <property type="entry name" value="DUF2726"/>
</dbReference>
<keyword evidence="1" id="KW-1133">Transmembrane helix</keyword>
<sequence length="166" mass="19218">MEKINIGWWVLAFAILLLYALLRNRQKPKPTDYPYIAQPALFTPAEKRFYMILDKVLERRYLIFGKVRLADIIKVQNNLERGVYQGAFNRIAAKHLDYVICRAEDLTVLGVIELDDRSHNLPHRKARDIFVDNALAAAGVPILHVKVQRYYQMGAVQQAIKDAFHI</sequence>
<reference evidence="3 4" key="1">
    <citation type="submission" date="2016-10" db="EMBL/GenBank/DDBJ databases">
        <authorList>
            <person name="de Groot N.N."/>
        </authorList>
    </citation>
    <scope>NUCLEOTIDE SEQUENCE [LARGE SCALE GENOMIC DNA]</scope>
    <source>
        <strain evidence="3">MBHS1</strain>
    </source>
</reference>
<dbReference type="OrthoDB" id="5782056at2"/>
<evidence type="ECO:0000313" key="4">
    <source>
        <dbReference type="Proteomes" id="UP000236724"/>
    </source>
</evidence>
<name>A0A1H6FCW1_9GAMM</name>
<dbReference type="AlphaFoldDB" id="A0A1H6FCW1"/>
<evidence type="ECO:0000313" key="3">
    <source>
        <dbReference type="EMBL" id="SEH06874.1"/>
    </source>
</evidence>
<protein>
    <recommendedName>
        <fullName evidence="2">DUF2726 domain-containing protein</fullName>
    </recommendedName>
</protein>
<dbReference type="RefSeq" id="WP_103920598.1">
    <property type="nucleotide sequence ID" value="NZ_FMSV02000511.1"/>
</dbReference>
<feature type="domain" description="DUF2726" evidence="2">
    <location>
        <begin position="40"/>
        <end position="162"/>
    </location>
</feature>
<evidence type="ECO:0000256" key="1">
    <source>
        <dbReference type="SAM" id="Phobius"/>
    </source>
</evidence>
<dbReference type="Pfam" id="PF10881">
    <property type="entry name" value="DUF2726"/>
    <property type="match status" value="1"/>
</dbReference>
<evidence type="ECO:0000259" key="2">
    <source>
        <dbReference type="Pfam" id="PF10881"/>
    </source>
</evidence>
<accession>A0A1H6FCW1</accession>
<organism evidence="3 4">
    <name type="scientific">Candidatus Venteria ishoeyi</name>
    <dbReference type="NCBI Taxonomy" id="1899563"/>
    <lineage>
        <taxon>Bacteria</taxon>
        <taxon>Pseudomonadati</taxon>
        <taxon>Pseudomonadota</taxon>
        <taxon>Gammaproteobacteria</taxon>
        <taxon>Thiotrichales</taxon>
        <taxon>Thiotrichaceae</taxon>
        <taxon>Venteria</taxon>
    </lineage>
</organism>
<dbReference type="EMBL" id="FMSV02000511">
    <property type="protein sequence ID" value="SEH06874.1"/>
    <property type="molecule type" value="Genomic_DNA"/>
</dbReference>
<proteinExistence type="predicted"/>
<keyword evidence="1" id="KW-0472">Membrane</keyword>
<dbReference type="Proteomes" id="UP000236724">
    <property type="component" value="Unassembled WGS sequence"/>
</dbReference>
<keyword evidence="4" id="KW-1185">Reference proteome</keyword>
<keyword evidence="1" id="KW-0812">Transmembrane</keyword>
<gene>
    <name evidence="3" type="ORF">MBHS_02740</name>
</gene>